<dbReference type="PROSITE" id="PS50262">
    <property type="entry name" value="G_PROTEIN_RECEP_F1_2"/>
    <property type="match status" value="1"/>
</dbReference>
<dbReference type="PANTHER" id="PTHR16518:SF5">
    <property type="entry name" value="G-PROTEIN COUPLED RECEPTOR 153-RELATED"/>
    <property type="match status" value="1"/>
</dbReference>
<feature type="transmembrane region" description="Helical" evidence="7">
    <location>
        <begin position="127"/>
        <end position="149"/>
    </location>
</feature>
<feature type="domain" description="G-protein coupled receptors family 1 profile" evidence="8">
    <location>
        <begin position="24"/>
        <end position="254"/>
    </location>
</feature>
<dbReference type="Ensembl" id="ENSCHIT00010051619.1">
    <property type="protein sequence ID" value="ENSCHIP00010036740.1"/>
    <property type="gene ID" value="ENSCHIG00010027364.1"/>
</dbReference>
<feature type="region of interest" description="Disordered" evidence="6">
    <location>
        <begin position="457"/>
        <end position="476"/>
    </location>
</feature>
<evidence type="ECO:0000256" key="6">
    <source>
        <dbReference type="SAM" id="MobiDB-lite"/>
    </source>
</evidence>
<feature type="transmembrane region" description="Helical" evidence="7">
    <location>
        <begin position="85"/>
        <end position="106"/>
    </location>
</feature>
<dbReference type="InterPro" id="IPR022335">
    <property type="entry name" value="GPR153"/>
</dbReference>
<accession>A0A8C2S219</accession>
<dbReference type="SUPFAM" id="SSF81321">
    <property type="entry name" value="Family A G protein-coupled receptor-like"/>
    <property type="match status" value="1"/>
</dbReference>
<sequence length="619" mass="67582">MSDERRLPGSAVGWLACGGLSLLANAWGILSVGAKQKKWKPLEFLLCTLAATHMLNVAVPIATYAVVQLRRQRPDYEWNEGLCKVFVSTFYTLTLATCFSVTSLSYHRMWMVRWPVNYRLSNAKKQAVHTVMGIWMVSFILSALPAVGWHDTSDERFYTHGCRFIVAEIGLGFGVCFLLLVGGSVAMGAVCTAIALFQTLAVQVGRRADRRAFTVPTIVVEDAQGKRRSSIDGSEPARTSLQITGLVATIVVIYDCLMGFPVLVVSFSSLRADASAPWMALCVLWCSVTQALLLPVFLWACDRYRADLKAVWEKCVALMANDEDSDDDTSLERGVPPDLVLERSLDYSYGGDFVALERMAKYEISALEEGGLPQFYPLRPLQEDKMQYLQVPPTRRFSHDDADVWAAVPLPTFLPRWGSGEDLAALVMPGGPDRRASVGSVFSGLVWPPSLRPPPLSVPGPLGHSPQPSSSTTLAPSPVHHAHFDPYQHPFPHHSAFIVPTTSATSGTAAVKVVGYMVERTEAKQEWTSLSRCPSPTCACLARKGSWLRVLPGSGCKVWSMVSLPPPGVRTLLLSMLGTPLADLGLAMDPQGVSVGFCMEDDPRLSLRRGPGIPVDLGF</sequence>
<dbReference type="AlphaFoldDB" id="A0A8C2S219"/>
<feature type="transmembrane region" description="Helical" evidence="7">
    <location>
        <begin position="44"/>
        <end position="65"/>
    </location>
</feature>
<evidence type="ECO:0000256" key="4">
    <source>
        <dbReference type="ARBA" id="ARBA00023040"/>
    </source>
</evidence>
<dbReference type="InterPro" id="IPR022347">
    <property type="entry name" value="GCR_153/162"/>
</dbReference>
<feature type="transmembrane region" description="Helical" evidence="7">
    <location>
        <begin position="169"/>
        <end position="197"/>
    </location>
</feature>
<evidence type="ECO:0000256" key="7">
    <source>
        <dbReference type="SAM" id="Phobius"/>
    </source>
</evidence>
<comment type="subcellular location">
    <subcellularLocation>
        <location evidence="1">Membrane</location>
    </subcellularLocation>
</comment>
<keyword evidence="4" id="KW-0297">G-protein coupled receptor</keyword>
<dbReference type="Gene3D" id="1.20.1070.10">
    <property type="entry name" value="Rhodopsin 7-helix transmembrane proteins"/>
    <property type="match status" value="1"/>
</dbReference>
<organism evidence="9">
    <name type="scientific">Capra hircus</name>
    <name type="common">Goat</name>
    <dbReference type="NCBI Taxonomy" id="9925"/>
    <lineage>
        <taxon>Eukaryota</taxon>
        <taxon>Metazoa</taxon>
        <taxon>Chordata</taxon>
        <taxon>Craniata</taxon>
        <taxon>Vertebrata</taxon>
        <taxon>Euteleostomi</taxon>
        <taxon>Mammalia</taxon>
        <taxon>Eutheria</taxon>
        <taxon>Laurasiatheria</taxon>
        <taxon>Artiodactyla</taxon>
        <taxon>Ruminantia</taxon>
        <taxon>Pecora</taxon>
        <taxon>Bovidae</taxon>
        <taxon>Caprinae</taxon>
        <taxon>Capra</taxon>
    </lineage>
</organism>
<dbReference type="InterPro" id="IPR000276">
    <property type="entry name" value="GPCR_Rhodpsn"/>
</dbReference>
<dbReference type="InterPro" id="IPR017452">
    <property type="entry name" value="GPCR_Rhodpsn_7TM"/>
</dbReference>
<reference evidence="9" key="1">
    <citation type="submission" date="2019-03" db="EMBL/GenBank/DDBJ databases">
        <title>Genome sequencing and reference-guided assembly of Black Bengal Goat (Capra hircus).</title>
        <authorList>
            <person name="Siddiki A.Z."/>
            <person name="Baten A."/>
            <person name="Billah M."/>
            <person name="Alam M.A.U."/>
            <person name="Shawrob K.S.M."/>
            <person name="Saha S."/>
            <person name="Chowdhury M."/>
            <person name="Rahman A.H."/>
            <person name="Stear M."/>
            <person name="Miah G."/>
            <person name="Das G.B."/>
            <person name="Hossain M.M."/>
            <person name="Kumkum M."/>
            <person name="Islam M.S."/>
            <person name="Mollah A.M."/>
            <person name="Ahsan A."/>
            <person name="Tusar F."/>
            <person name="Khan M.K.I."/>
        </authorList>
    </citation>
    <scope>NUCLEOTIDE SEQUENCE [LARGE SCALE GENOMIC DNA]</scope>
</reference>
<dbReference type="PRINTS" id="PR01991">
    <property type="entry name" value="GPR153GPR162"/>
</dbReference>
<keyword evidence="5 7" id="KW-0472">Membrane</keyword>
<keyword evidence="3 7" id="KW-1133">Transmembrane helix</keyword>
<dbReference type="PRINTS" id="PR01992">
    <property type="entry name" value="GPR153"/>
</dbReference>
<evidence type="ECO:0000256" key="5">
    <source>
        <dbReference type="ARBA" id="ARBA00023136"/>
    </source>
</evidence>
<dbReference type="PROSITE" id="PS51257">
    <property type="entry name" value="PROKAR_LIPOPROTEIN"/>
    <property type="match status" value="1"/>
</dbReference>
<feature type="transmembrane region" description="Helical" evidence="7">
    <location>
        <begin position="243"/>
        <end position="266"/>
    </location>
</feature>
<reference evidence="9" key="2">
    <citation type="submission" date="2025-08" db="UniProtKB">
        <authorList>
            <consortium name="Ensembl"/>
        </authorList>
    </citation>
    <scope>IDENTIFICATION</scope>
</reference>
<keyword evidence="4" id="KW-0675">Receptor</keyword>
<evidence type="ECO:0000313" key="9">
    <source>
        <dbReference type="Ensembl" id="ENSCHIP00010036740.1"/>
    </source>
</evidence>
<dbReference type="GO" id="GO:0016020">
    <property type="term" value="C:membrane"/>
    <property type="evidence" value="ECO:0007669"/>
    <property type="project" value="UniProtKB-SubCell"/>
</dbReference>
<evidence type="ECO:0000256" key="2">
    <source>
        <dbReference type="ARBA" id="ARBA00022692"/>
    </source>
</evidence>
<keyword evidence="4" id="KW-0807">Transducer</keyword>
<name>A0A8C2S219_CAPHI</name>
<evidence type="ECO:0000256" key="1">
    <source>
        <dbReference type="ARBA" id="ARBA00004370"/>
    </source>
</evidence>
<dbReference type="PANTHER" id="PTHR16518">
    <property type="entry name" value="G-PROTEIN COUPLED RECEPTOR 153, 162"/>
    <property type="match status" value="1"/>
</dbReference>
<feature type="transmembrane region" description="Helical" evidence="7">
    <location>
        <begin position="278"/>
        <end position="300"/>
    </location>
</feature>
<proteinExistence type="predicted"/>
<evidence type="ECO:0000259" key="8">
    <source>
        <dbReference type="PROSITE" id="PS50262"/>
    </source>
</evidence>
<dbReference type="GO" id="GO:0004930">
    <property type="term" value="F:G protein-coupled receptor activity"/>
    <property type="evidence" value="ECO:0007669"/>
    <property type="project" value="UniProtKB-KW"/>
</dbReference>
<keyword evidence="2 7" id="KW-0812">Transmembrane</keyword>
<dbReference type="Pfam" id="PF00001">
    <property type="entry name" value="7tm_1"/>
    <property type="match status" value="1"/>
</dbReference>
<evidence type="ECO:0000256" key="3">
    <source>
        <dbReference type="ARBA" id="ARBA00022989"/>
    </source>
</evidence>
<feature type="transmembrane region" description="Helical" evidence="7">
    <location>
        <begin position="12"/>
        <end position="32"/>
    </location>
</feature>
<protein>
    <recommendedName>
        <fullName evidence="8">G-protein coupled receptors family 1 profile domain-containing protein</fullName>
    </recommendedName>
</protein>